<dbReference type="EMBL" id="GL377303">
    <property type="protein sequence ID" value="EFJ00809.1"/>
    <property type="molecule type" value="Genomic_DNA"/>
</dbReference>
<dbReference type="InParanoid" id="D8PV46"/>
<organism evidence="4">
    <name type="scientific">Schizophyllum commune (strain H4-8 / FGSC 9210)</name>
    <name type="common">Split gill fungus</name>
    <dbReference type="NCBI Taxonomy" id="578458"/>
    <lineage>
        <taxon>Eukaryota</taxon>
        <taxon>Fungi</taxon>
        <taxon>Dikarya</taxon>
        <taxon>Basidiomycota</taxon>
        <taxon>Agaricomycotina</taxon>
        <taxon>Agaricomycetes</taxon>
        <taxon>Agaricomycetidae</taxon>
        <taxon>Agaricales</taxon>
        <taxon>Schizophyllaceae</taxon>
        <taxon>Schizophyllum</taxon>
    </lineage>
</organism>
<keyword evidence="4" id="KW-1185">Reference proteome</keyword>
<keyword evidence="1" id="KW-0175">Coiled coil</keyword>
<protein>
    <submittedName>
        <fullName evidence="3">Expressed protein</fullName>
    </submittedName>
</protein>
<feature type="region of interest" description="Disordered" evidence="2">
    <location>
        <begin position="1"/>
        <end position="21"/>
    </location>
</feature>
<dbReference type="OMA" id="CRRNAHA"/>
<evidence type="ECO:0000313" key="4">
    <source>
        <dbReference type="Proteomes" id="UP000007431"/>
    </source>
</evidence>
<name>D8PV46_SCHCM</name>
<dbReference type="GeneID" id="9595392"/>
<accession>D8PV46</accession>
<dbReference type="OrthoDB" id="3264586at2759"/>
<dbReference type="AlphaFoldDB" id="D8PV46"/>
<dbReference type="KEGG" id="scm:SCHCO_02563216"/>
<feature type="coiled-coil region" evidence="1">
    <location>
        <begin position="62"/>
        <end position="106"/>
    </location>
</feature>
<sequence length="202" mass="22972">MKVDSDIDQSEDEDNDDADDLRNIFEALQKRQQKKASARTAAFQSQKKALYNNGRKKVQDLVRDGIELANNLRAQIAELEAQEVSYEQQKEQFASLLKAMDQETNALLGAARVIEDLNARRVTIIDACSNHVEERPAQRERTLQSFLVKARDQVERSRAEQKVWLSERKAGRRLTVSTLQSATDAKALIKQYKNILRAAGNE</sequence>
<dbReference type="eggNOG" id="ENOG502RDHV">
    <property type="taxonomic scope" value="Eukaryota"/>
</dbReference>
<dbReference type="Proteomes" id="UP000007431">
    <property type="component" value="Unassembled WGS sequence"/>
</dbReference>
<gene>
    <name evidence="3" type="ORF">SCHCODRAFT_232190</name>
</gene>
<proteinExistence type="predicted"/>
<reference evidence="3 4" key="1">
    <citation type="journal article" date="2010" name="Nat. Biotechnol.">
        <title>Genome sequence of the model mushroom Schizophyllum commune.</title>
        <authorList>
            <person name="Ohm R.A."/>
            <person name="de Jong J.F."/>
            <person name="Lugones L.G."/>
            <person name="Aerts A."/>
            <person name="Kothe E."/>
            <person name="Stajich J.E."/>
            <person name="de Vries R.P."/>
            <person name="Record E."/>
            <person name="Levasseur A."/>
            <person name="Baker S.E."/>
            <person name="Bartholomew K.A."/>
            <person name="Coutinho P.M."/>
            <person name="Erdmann S."/>
            <person name="Fowler T.J."/>
            <person name="Gathman A.C."/>
            <person name="Lombard V."/>
            <person name="Henrissat B."/>
            <person name="Knabe N."/>
            <person name="Kuees U."/>
            <person name="Lilly W.W."/>
            <person name="Lindquist E."/>
            <person name="Lucas S."/>
            <person name="Magnuson J.K."/>
            <person name="Piumi F."/>
            <person name="Raudaskoski M."/>
            <person name="Salamov A."/>
            <person name="Schmutz J."/>
            <person name="Schwarze F.W.M.R."/>
            <person name="vanKuyk P.A."/>
            <person name="Horton J.S."/>
            <person name="Grigoriev I.V."/>
            <person name="Woesten H.A.B."/>
        </authorList>
    </citation>
    <scope>NUCLEOTIDE SEQUENCE [LARGE SCALE GENOMIC DNA]</scope>
    <source>
        <strain evidence="4">H4-8 / FGSC 9210</strain>
    </source>
</reference>
<feature type="compositionally biased region" description="Acidic residues" evidence="2">
    <location>
        <begin position="1"/>
        <end position="19"/>
    </location>
</feature>
<evidence type="ECO:0000256" key="1">
    <source>
        <dbReference type="SAM" id="Coils"/>
    </source>
</evidence>
<evidence type="ECO:0000313" key="3">
    <source>
        <dbReference type="EMBL" id="EFJ00809.1"/>
    </source>
</evidence>
<dbReference type="RefSeq" id="XP_003035711.1">
    <property type="nucleotide sequence ID" value="XM_003035665.1"/>
</dbReference>
<dbReference type="VEuPathDB" id="FungiDB:SCHCODRAFT_02563216"/>
<dbReference type="HOGENOM" id="CLU_1355349_0_0_1"/>
<evidence type="ECO:0000256" key="2">
    <source>
        <dbReference type="SAM" id="MobiDB-lite"/>
    </source>
</evidence>